<feature type="transmembrane region" description="Helical" evidence="1">
    <location>
        <begin position="6"/>
        <end position="23"/>
    </location>
</feature>
<evidence type="ECO:0000256" key="1">
    <source>
        <dbReference type="SAM" id="Phobius"/>
    </source>
</evidence>
<reference evidence="2" key="1">
    <citation type="submission" date="2022-08" db="EMBL/GenBank/DDBJ databases">
        <authorList>
            <person name="Dale J.L."/>
        </authorList>
    </citation>
    <scope>NUCLEOTIDE SEQUENCE</scope>
    <source>
        <strain evidence="2">2022EL-00758</strain>
    </source>
</reference>
<dbReference type="RefSeq" id="WP_052926073.1">
    <property type="nucleotide sequence ID" value="NZ_BRRE01000002.1"/>
</dbReference>
<keyword evidence="1" id="KW-0812">Transmembrane</keyword>
<organism evidence="2 3">
    <name type="scientific">Morganella morganii</name>
    <name type="common">Proteus morganii</name>
    <dbReference type="NCBI Taxonomy" id="582"/>
    <lineage>
        <taxon>Bacteria</taxon>
        <taxon>Pseudomonadati</taxon>
        <taxon>Pseudomonadota</taxon>
        <taxon>Gammaproteobacteria</taxon>
        <taxon>Enterobacterales</taxon>
        <taxon>Morganellaceae</taxon>
        <taxon>Morganella</taxon>
    </lineage>
</organism>
<keyword evidence="1" id="KW-0472">Membrane</keyword>
<dbReference type="EMBL" id="JAPNMI010000002">
    <property type="protein sequence ID" value="MCY0788800.1"/>
    <property type="molecule type" value="Genomic_DNA"/>
</dbReference>
<evidence type="ECO:0000313" key="3">
    <source>
        <dbReference type="Proteomes" id="UP001076655"/>
    </source>
</evidence>
<keyword evidence="1" id="KW-1133">Transmembrane helix</keyword>
<accession>A0A9Q4CL56</accession>
<feature type="transmembrane region" description="Helical" evidence="1">
    <location>
        <begin position="32"/>
        <end position="49"/>
    </location>
</feature>
<sequence>MENYVYISVIVIAAALIIYTVVSRQVPSKRKVVYGFVLFTVILGFYDAGQQNNIARQAAEQKNRHSMMMADNDHKPALSVSTGM</sequence>
<protein>
    <submittedName>
        <fullName evidence="2">Uncharacterized protein</fullName>
    </submittedName>
</protein>
<dbReference type="Proteomes" id="UP001076655">
    <property type="component" value="Unassembled WGS sequence"/>
</dbReference>
<comment type="caution">
    <text evidence="2">The sequence shown here is derived from an EMBL/GenBank/DDBJ whole genome shotgun (WGS) entry which is preliminary data.</text>
</comment>
<dbReference type="AlphaFoldDB" id="A0A9Q4CL56"/>
<name>A0A9Q4CL56_MORMO</name>
<evidence type="ECO:0000313" key="2">
    <source>
        <dbReference type="EMBL" id="MCY0788800.1"/>
    </source>
</evidence>
<proteinExistence type="predicted"/>
<gene>
    <name evidence="2" type="ORF">N0392_03740</name>
</gene>